<comment type="similarity">
    <text evidence="1">Belongs to the WD repeat ESC family.</text>
</comment>
<evidence type="ECO:0000256" key="2">
    <source>
        <dbReference type="ARBA" id="ARBA00022574"/>
    </source>
</evidence>
<dbReference type="SUPFAM" id="SSF50978">
    <property type="entry name" value="WD40 repeat-like"/>
    <property type="match status" value="1"/>
</dbReference>
<dbReference type="InterPro" id="IPR015943">
    <property type="entry name" value="WD40/YVTN_repeat-like_dom_sf"/>
</dbReference>
<evidence type="ECO:0000256" key="1">
    <source>
        <dbReference type="ARBA" id="ARBA00008075"/>
    </source>
</evidence>
<protein>
    <submittedName>
        <fullName evidence="7">Uncharacterized protein</fullName>
    </submittedName>
</protein>
<evidence type="ECO:0000256" key="5">
    <source>
        <dbReference type="ARBA" id="ARBA00023163"/>
    </source>
</evidence>
<dbReference type="Gene3D" id="2.130.10.10">
    <property type="entry name" value="YVTN repeat-like/Quinoprotein amine dehydrogenase"/>
    <property type="match status" value="1"/>
</dbReference>
<proteinExistence type="inferred from homology"/>
<evidence type="ECO:0000256" key="3">
    <source>
        <dbReference type="ARBA" id="ARBA00022737"/>
    </source>
</evidence>
<dbReference type="SMART" id="SM00320">
    <property type="entry name" value="WD40"/>
    <property type="match status" value="3"/>
</dbReference>
<evidence type="ECO:0000256" key="6">
    <source>
        <dbReference type="PROSITE-ProRule" id="PRU00221"/>
    </source>
</evidence>
<accession>G0MY98</accession>
<evidence type="ECO:0000256" key="4">
    <source>
        <dbReference type="ARBA" id="ARBA00023015"/>
    </source>
</evidence>
<evidence type="ECO:0000313" key="7">
    <source>
        <dbReference type="EMBL" id="EGT47440.1"/>
    </source>
</evidence>
<dbReference type="AlphaFoldDB" id="G0MY98"/>
<sequence length="403" mass="45810">MAGNPYHKTAQLAEKNKTPVYGCAFNPFVKWPNAQMLATVNTNFVHVYELPTHQEVIKKRDSAEILLKKADDFWSVAWCQQPSDILGVPITKLVVGGETGRLYVVDYKTMKAGRELQGFRGSCNEIRTNLQCPTLIAVASNDRAVRVFDIRCEAPLLICGGRNVHTDKVMSLDWSPNGAHLVECGYDHKIFLWNFAEPRIVEHLKNATDALDLGEQPPTVDYTDANQEMAEMIWSPKKKALLLTNPEAFAQDVHFDSVDCIRMRIQKDRMYFVSRNCAYQPTVAFWRFGDWDKSKEVVPEAGEPNRSVTQLSRKKMPDVPVPYFMKFDMDADFRWCVVPGARGDILFYSLRDQEGTEPTHTIIVNADQCLIRQVAFCDQSKFFVTVGDNGIICRFDKKPTTAH</sequence>
<dbReference type="PROSITE" id="PS50294">
    <property type="entry name" value="WD_REPEATS_REGION"/>
    <property type="match status" value="1"/>
</dbReference>
<organism evidence="8">
    <name type="scientific">Caenorhabditis brenneri</name>
    <name type="common">Nematode worm</name>
    <dbReference type="NCBI Taxonomy" id="135651"/>
    <lineage>
        <taxon>Eukaryota</taxon>
        <taxon>Metazoa</taxon>
        <taxon>Ecdysozoa</taxon>
        <taxon>Nematoda</taxon>
        <taxon>Chromadorea</taxon>
        <taxon>Rhabditida</taxon>
        <taxon>Rhabditina</taxon>
        <taxon>Rhabditomorpha</taxon>
        <taxon>Rhabditoidea</taxon>
        <taxon>Rhabditidae</taxon>
        <taxon>Peloderinae</taxon>
        <taxon>Caenorhabditis</taxon>
    </lineage>
</organism>
<dbReference type="eggNOG" id="KOG1034">
    <property type="taxonomic scope" value="Eukaryota"/>
</dbReference>
<dbReference type="HOGENOM" id="CLU_032683_4_1_1"/>
<keyword evidence="5" id="KW-0804">Transcription</keyword>
<dbReference type="InParanoid" id="G0MY98"/>
<dbReference type="STRING" id="135651.G0MY98"/>
<dbReference type="PROSITE" id="PS50082">
    <property type="entry name" value="WD_REPEATS_2"/>
    <property type="match status" value="1"/>
</dbReference>
<dbReference type="PANTHER" id="PTHR10253">
    <property type="entry name" value="POLYCOMB PROTEIN"/>
    <property type="match status" value="1"/>
</dbReference>
<dbReference type="InterPro" id="IPR036322">
    <property type="entry name" value="WD40_repeat_dom_sf"/>
</dbReference>
<dbReference type="InterPro" id="IPR051243">
    <property type="entry name" value="PcG_WD-repeat"/>
</dbReference>
<reference evidence="8" key="1">
    <citation type="submission" date="2011-07" db="EMBL/GenBank/DDBJ databases">
        <authorList>
            <consortium name="Caenorhabditis brenneri Sequencing and Analysis Consortium"/>
            <person name="Wilson R.K."/>
        </authorList>
    </citation>
    <scope>NUCLEOTIDE SEQUENCE [LARGE SCALE GENOMIC DNA]</scope>
    <source>
        <strain evidence="8">PB2801</strain>
    </source>
</reference>
<dbReference type="InterPro" id="IPR001680">
    <property type="entry name" value="WD40_rpt"/>
</dbReference>
<dbReference type="OrthoDB" id="7318948at2759"/>
<dbReference type="Pfam" id="PF00400">
    <property type="entry name" value="WD40"/>
    <property type="match status" value="1"/>
</dbReference>
<dbReference type="Proteomes" id="UP000008068">
    <property type="component" value="Unassembled WGS sequence"/>
</dbReference>
<gene>
    <name evidence="7" type="ORF">CAEBREN_23452</name>
</gene>
<evidence type="ECO:0000313" key="8">
    <source>
        <dbReference type="Proteomes" id="UP000008068"/>
    </source>
</evidence>
<keyword evidence="2 6" id="KW-0853">WD repeat</keyword>
<feature type="repeat" description="WD" evidence="6">
    <location>
        <begin position="162"/>
        <end position="203"/>
    </location>
</feature>
<keyword evidence="8" id="KW-1185">Reference proteome</keyword>
<dbReference type="EMBL" id="GL379820">
    <property type="protein sequence ID" value="EGT47440.1"/>
    <property type="molecule type" value="Genomic_DNA"/>
</dbReference>
<keyword evidence="3" id="KW-0677">Repeat</keyword>
<keyword evidence="4" id="KW-0805">Transcription regulation</keyword>
<name>G0MY98_CAEBE</name>
<dbReference type="OMA" id="HPLHAIG"/>